<protein>
    <submittedName>
        <fullName evidence="4">Serine/threonine protein kinase</fullName>
    </submittedName>
</protein>
<evidence type="ECO:0000256" key="1">
    <source>
        <dbReference type="ARBA" id="ARBA00022741"/>
    </source>
</evidence>
<dbReference type="InterPro" id="IPR011009">
    <property type="entry name" value="Kinase-like_dom_sf"/>
</dbReference>
<dbReference type="CDD" id="cd14014">
    <property type="entry name" value="STKc_PknB_like"/>
    <property type="match status" value="1"/>
</dbReference>
<dbReference type="HOGENOM" id="CLU_000288_63_44_0"/>
<keyword evidence="4" id="KW-0808">Transferase</keyword>
<proteinExistence type="predicted"/>
<evidence type="ECO:0000259" key="3">
    <source>
        <dbReference type="PROSITE" id="PS50011"/>
    </source>
</evidence>
<dbReference type="AlphaFoldDB" id="B8G690"/>
<dbReference type="InterPro" id="IPR000719">
    <property type="entry name" value="Prot_kinase_dom"/>
</dbReference>
<feature type="domain" description="Protein kinase" evidence="3">
    <location>
        <begin position="13"/>
        <end position="251"/>
    </location>
</feature>
<dbReference type="PANTHER" id="PTHR44329">
    <property type="entry name" value="SERINE/THREONINE-PROTEIN KINASE TNNI3K-RELATED"/>
    <property type="match status" value="1"/>
</dbReference>
<dbReference type="PROSITE" id="PS50011">
    <property type="entry name" value="PROTEIN_KINASE_DOM"/>
    <property type="match status" value="1"/>
</dbReference>
<dbReference type="PANTHER" id="PTHR44329:SF298">
    <property type="entry name" value="MIXED LINEAGE KINASE DOMAIN-LIKE PROTEIN"/>
    <property type="match status" value="1"/>
</dbReference>
<evidence type="ECO:0000313" key="5">
    <source>
        <dbReference type="Proteomes" id="UP000002508"/>
    </source>
</evidence>
<dbReference type="OrthoDB" id="6111975at2"/>
<evidence type="ECO:0000313" key="4">
    <source>
        <dbReference type="EMBL" id="ACL25823.1"/>
    </source>
</evidence>
<reference evidence="4" key="1">
    <citation type="submission" date="2008-12" db="EMBL/GenBank/DDBJ databases">
        <title>Complete sequence of Chloroflexus aggregans DSM 9485.</title>
        <authorList>
            <consortium name="US DOE Joint Genome Institute"/>
            <person name="Lucas S."/>
            <person name="Copeland A."/>
            <person name="Lapidus A."/>
            <person name="Glavina del Rio T."/>
            <person name="Dalin E."/>
            <person name="Tice H."/>
            <person name="Pitluck S."/>
            <person name="Foster B."/>
            <person name="Larimer F."/>
            <person name="Land M."/>
            <person name="Hauser L."/>
            <person name="Kyrpides N."/>
            <person name="Mikhailova N."/>
            <person name="Bryant D."/>
            <person name="Richardson P."/>
        </authorList>
    </citation>
    <scope>NUCLEOTIDE SEQUENCE</scope>
    <source>
        <strain evidence="4">DSM 9485</strain>
    </source>
</reference>
<keyword evidence="4" id="KW-0723">Serine/threonine-protein kinase</keyword>
<keyword evidence="1" id="KW-0547">Nucleotide-binding</keyword>
<gene>
    <name evidence="4" type="ordered locus">Cagg_2963</name>
</gene>
<dbReference type="Gene3D" id="1.10.510.10">
    <property type="entry name" value="Transferase(Phosphotransferase) domain 1"/>
    <property type="match status" value="1"/>
</dbReference>
<dbReference type="InterPro" id="IPR051681">
    <property type="entry name" value="Ser/Thr_Kinases-Pseudokinases"/>
</dbReference>
<accession>B8G690</accession>
<dbReference type="EMBL" id="CP001337">
    <property type="protein sequence ID" value="ACL25823.1"/>
    <property type="molecule type" value="Genomic_DNA"/>
</dbReference>
<dbReference type="Gene3D" id="3.30.200.20">
    <property type="entry name" value="Phosphorylase Kinase, domain 1"/>
    <property type="match status" value="1"/>
</dbReference>
<keyword evidence="4" id="KW-0418">Kinase</keyword>
<dbReference type="Proteomes" id="UP000002508">
    <property type="component" value="Chromosome"/>
</dbReference>
<name>B8G690_CHLAD</name>
<dbReference type="STRING" id="326427.Cagg_2963"/>
<dbReference type="RefSeq" id="WP_015941679.1">
    <property type="nucleotide sequence ID" value="NC_011831.1"/>
</dbReference>
<dbReference type="eggNOG" id="COG0515">
    <property type="taxonomic scope" value="Bacteria"/>
</dbReference>
<dbReference type="GO" id="GO:0005524">
    <property type="term" value="F:ATP binding"/>
    <property type="evidence" value="ECO:0007669"/>
    <property type="project" value="UniProtKB-KW"/>
</dbReference>
<sequence>MVQLQVGDTIGHSRIEALIASSMISDVYRAIDSRSGHRCAVRIFRTSFDHVTDLRVLFYHEARIAAALHHPHILRINEIGEWRGHGYIISEYMAEGSLPLWLRRASPSFLTLLDLARQAALALVYAHRFNVVHGDLRPASLLLTNDIRYRSGLRLVVSGFALGRLSSEVLAIGGMTPSRYLAPERREGAAPSPAADVFAFGQILSDLFIATVPDPDIAQLCAACTALDPAARPPAATIALDLALRMHGSRV</sequence>
<dbReference type="SUPFAM" id="SSF56112">
    <property type="entry name" value="Protein kinase-like (PK-like)"/>
    <property type="match status" value="1"/>
</dbReference>
<organism evidence="4 5">
    <name type="scientific">Chloroflexus aggregans (strain MD-66 / DSM 9485)</name>
    <dbReference type="NCBI Taxonomy" id="326427"/>
    <lineage>
        <taxon>Bacteria</taxon>
        <taxon>Bacillati</taxon>
        <taxon>Chloroflexota</taxon>
        <taxon>Chloroflexia</taxon>
        <taxon>Chloroflexales</taxon>
        <taxon>Chloroflexineae</taxon>
        <taxon>Chloroflexaceae</taxon>
        <taxon>Chloroflexus</taxon>
    </lineage>
</organism>
<keyword evidence="5" id="KW-1185">Reference proteome</keyword>
<keyword evidence="2" id="KW-0067">ATP-binding</keyword>
<dbReference type="GO" id="GO:0004674">
    <property type="term" value="F:protein serine/threonine kinase activity"/>
    <property type="evidence" value="ECO:0007669"/>
    <property type="project" value="UniProtKB-KW"/>
</dbReference>
<evidence type="ECO:0000256" key="2">
    <source>
        <dbReference type="ARBA" id="ARBA00022840"/>
    </source>
</evidence>
<dbReference type="KEGG" id="cag:Cagg_2963"/>
<dbReference type="Pfam" id="PF00069">
    <property type="entry name" value="Pkinase"/>
    <property type="match status" value="1"/>
</dbReference>